<proteinExistence type="inferred from homology"/>
<dbReference type="Pfam" id="PF03195">
    <property type="entry name" value="LOB"/>
    <property type="match status" value="1"/>
</dbReference>
<organism evidence="3 4">
    <name type="scientific">Vicia faba</name>
    <name type="common">Broad bean</name>
    <name type="synonym">Faba vulgaris</name>
    <dbReference type="NCBI Taxonomy" id="3906"/>
    <lineage>
        <taxon>Eukaryota</taxon>
        <taxon>Viridiplantae</taxon>
        <taxon>Streptophyta</taxon>
        <taxon>Embryophyta</taxon>
        <taxon>Tracheophyta</taxon>
        <taxon>Spermatophyta</taxon>
        <taxon>Magnoliopsida</taxon>
        <taxon>eudicotyledons</taxon>
        <taxon>Gunneridae</taxon>
        <taxon>Pentapetalae</taxon>
        <taxon>rosids</taxon>
        <taxon>fabids</taxon>
        <taxon>Fabales</taxon>
        <taxon>Fabaceae</taxon>
        <taxon>Papilionoideae</taxon>
        <taxon>50 kb inversion clade</taxon>
        <taxon>NPAAA clade</taxon>
        <taxon>Hologalegina</taxon>
        <taxon>IRL clade</taxon>
        <taxon>Fabeae</taxon>
        <taxon>Vicia</taxon>
    </lineage>
</organism>
<feature type="domain" description="LOB" evidence="2">
    <location>
        <begin position="9"/>
        <end position="111"/>
    </location>
</feature>
<evidence type="ECO:0000313" key="3">
    <source>
        <dbReference type="EMBL" id="CAI8594367.1"/>
    </source>
</evidence>
<dbReference type="InterPro" id="IPR004883">
    <property type="entry name" value="LOB"/>
</dbReference>
<protein>
    <recommendedName>
        <fullName evidence="2">LOB domain-containing protein</fullName>
    </recommendedName>
</protein>
<dbReference type="AlphaFoldDB" id="A0AAV0Z9A8"/>
<reference evidence="3 4" key="1">
    <citation type="submission" date="2023-01" db="EMBL/GenBank/DDBJ databases">
        <authorList>
            <person name="Kreplak J."/>
        </authorList>
    </citation>
    <scope>NUCLEOTIDE SEQUENCE [LARGE SCALE GENOMIC DNA]</scope>
</reference>
<evidence type="ECO:0000259" key="2">
    <source>
        <dbReference type="PROSITE" id="PS50891"/>
    </source>
</evidence>
<name>A0AAV0Z9A8_VICFA</name>
<dbReference type="PANTHER" id="PTHR31301:SF21">
    <property type="entry name" value="LOB DOMAIN-CONTAINING PROTEIN 27-RELATED"/>
    <property type="match status" value="1"/>
</dbReference>
<dbReference type="PANTHER" id="PTHR31301">
    <property type="entry name" value="LOB DOMAIN-CONTAINING PROTEIN 4-RELATED"/>
    <property type="match status" value="1"/>
</dbReference>
<dbReference type="Proteomes" id="UP001157006">
    <property type="component" value="Chromosome 1S"/>
</dbReference>
<evidence type="ECO:0000256" key="1">
    <source>
        <dbReference type="ARBA" id="ARBA00005474"/>
    </source>
</evidence>
<comment type="similarity">
    <text evidence="1">Belongs to the LOB domain-containing protein family.</text>
</comment>
<sequence>MDISKKCACACACCQHRRFRCSPNCPFAPYFPADKPKMFANAHRLFGFSRMLKTLETISDEDEKDDAMKSIIFESDIRAKFPVHGCLGVINEYQSMIQNFAEELDRVKKVLSLCKLFQQHNLLPDFSMDPSSVPSTSSQTPMFNNLGDIIPHDVNGTQVVEYVRVIMEYQDMIKKCEEELDYVKKLVTFYRQSYSFQKGSS</sequence>
<keyword evidence="4" id="KW-1185">Reference proteome</keyword>
<gene>
    <name evidence="3" type="ORF">VFH_I137920</name>
</gene>
<dbReference type="PROSITE" id="PS50891">
    <property type="entry name" value="LOB"/>
    <property type="match status" value="1"/>
</dbReference>
<evidence type="ECO:0000313" key="4">
    <source>
        <dbReference type="Proteomes" id="UP001157006"/>
    </source>
</evidence>
<dbReference type="EMBL" id="OX451735">
    <property type="protein sequence ID" value="CAI8594367.1"/>
    <property type="molecule type" value="Genomic_DNA"/>
</dbReference>
<accession>A0AAV0Z9A8</accession>